<gene>
    <name evidence="7" type="ORF">MKK02DRAFT_37687</name>
</gene>
<dbReference type="AlphaFoldDB" id="A0AA38LRT4"/>
<feature type="compositionally biased region" description="Polar residues" evidence="5">
    <location>
        <begin position="214"/>
        <end position="223"/>
    </location>
</feature>
<dbReference type="InterPro" id="IPR047287">
    <property type="entry name" value="Tudor_SGF29_rpt2"/>
</dbReference>
<evidence type="ECO:0000259" key="6">
    <source>
        <dbReference type="PROSITE" id="PS51518"/>
    </source>
</evidence>
<comment type="caution">
    <text evidence="7">The sequence shown here is derived from an EMBL/GenBank/DDBJ whole genome shotgun (WGS) entry which is preliminary data.</text>
</comment>
<dbReference type="InterPro" id="IPR010750">
    <property type="entry name" value="SGF29_tudor-like_dom"/>
</dbReference>
<evidence type="ECO:0000256" key="4">
    <source>
        <dbReference type="ARBA" id="ARBA00023242"/>
    </source>
</evidence>
<feature type="compositionally biased region" description="Gly residues" evidence="5">
    <location>
        <begin position="87"/>
        <end position="116"/>
    </location>
</feature>
<dbReference type="PROSITE" id="PS51518">
    <property type="entry name" value="SGF29_C"/>
    <property type="match status" value="1"/>
</dbReference>
<evidence type="ECO:0000256" key="5">
    <source>
        <dbReference type="SAM" id="MobiDB-lite"/>
    </source>
</evidence>
<keyword evidence="8" id="KW-1185">Reference proteome</keyword>
<reference evidence="7" key="1">
    <citation type="journal article" date="2022" name="G3 (Bethesda)">
        <title>High quality genome of the basidiomycete yeast Dioszegia hungarica PDD-24b-2 isolated from cloud water.</title>
        <authorList>
            <person name="Jarrige D."/>
            <person name="Haridas S."/>
            <person name="Bleykasten-Grosshans C."/>
            <person name="Joly M."/>
            <person name="Nadalig T."/>
            <person name="Sancelme M."/>
            <person name="Vuilleumier S."/>
            <person name="Grigoriev I.V."/>
            <person name="Amato P."/>
            <person name="Bringel F."/>
        </authorList>
    </citation>
    <scope>NUCLEOTIDE SEQUENCE</scope>
    <source>
        <strain evidence="7">PDD-24b-2</strain>
    </source>
</reference>
<keyword evidence="3" id="KW-0804">Transcription</keyword>
<evidence type="ECO:0000313" key="8">
    <source>
        <dbReference type="Proteomes" id="UP001164286"/>
    </source>
</evidence>
<dbReference type="PANTHER" id="PTHR21539:SF0">
    <property type="entry name" value="SAGA-ASSOCIATED FACTOR 29"/>
    <property type="match status" value="1"/>
</dbReference>
<evidence type="ECO:0000256" key="3">
    <source>
        <dbReference type="ARBA" id="ARBA00023163"/>
    </source>
</evidence>
<dbReference type="GO" id="GO:0000124">
    <property type="term" value="C:SAGA complex"/>
    <property type="evidence" value="ECO:0007669"/>
    <property type="project" value="InterPro"/>
</dbReference>
<comment type="subcellular location">
    <subcellularLocation>
        <location evidence="1">Nucleus</location>
    </subcellularLocation>
</comment>
<dbReference type="InterPro" id="IPR037802">
    <property type="entry name" value="SGF29"/>
</dbReference>
<organism evidence="7 8">
    <name type="scientific">Dioszegia hungarica</name>
    <dbReference type="NCBI Taxonomy" id="4972"/>
    <lineage>
        <taxon>Eukaryota</taxon>
        <taxon>Fungi</taxon>
        <taxon>Dikarya</taxon>
        <taxon>Basidiomycota</taxon>
        <taxon>Agaricomycotina</taxon>
        <taxon>Tremellomycetes</taxon>
        <taxon>Tremellales</taxon>
        <taxon>Bulleribasidiaceae</taxon>
        <taxon>Dioszegia</taxon>
    </lineage>
</organism>
<dbReference type="RefSeq" id="XP_052944589.1">
    <property type="nucleotide sequence ID" value="XM_053089744.1"/>
</dbReference>
<dbReference type="EMBL" id="JAKWFO010000006">
    <property type="protein sequence ID" value="KAI9634812.1"/>
    <property type="molecule type" value="Genomic_DNA"/>
</dbReference>
<dbReference type="CDD" id="cd20393">
    <property type="entry name" value="Tudor_SGF29_rpt1"/>
    <property type="match status" value="1"/>
</dbReference>
<keyword evidence="4" id="KW-0539">Nucleus</keyword>
<name>A0AA38LRT4_9TREE</name>
<feature type="region of interest" description="Disordered" evidence="5">
    <location>
        <begin position="72"/>
        <end position="195"/>
    </location>
</feature>
<feature type="domain" description="SGF29 C-terminal" evidence="6">
    <location>
        <begin position="234"/>
        <end position="382"/>
    </location>
</feature>
<feature type="region of interest" description="Disordered" evidence="5">
    <location>
        <begin position="31"/>
        <end position="54"/>
    </location>
</feature>
<accession>A0AA38LRT4</accession>
<dbReference type="Proteomes" id="UP001164286">
    <property type="component" value="Unassembled WGS sequence"/>
</dbReference>
<dbReference type="GO" id="GO:0005634">
    <property type="term" value="C:nucleus"/>
    <property type="evidence" value="ECO:0007669"/>
    <property type="project" value="UniProtKB-SubCell"/>
</dbReference>
<feature type="compositionally biased region" description="Low complexity" evidence="5">
    <location>
        <begin position="182"/>
        <end position="195"/>
    </location>
</feature>
<dbReference type="InterPro" id="IPR047288">
    <property type="entry name" value="Tudor_SGF29_rpt1"/>
</dbReference>
<evidence type="ECO:0000256" key="2">
    <source>
        <dbReference type="ARBA" id="ARBA00023015"/>
    </source>
</evidence>
<dbReference type="CDD" id="cd20394">
    <property type="entry name" value="Tudor_SGF29_rpt2"/>
    <property type="match status" value="1"/>
</dbReference>
<sequence length="382" mass="40596">MSKPKPIRPSEIDPLTQLWHGLVDTLRLLPSVPTSSRPLTFETEKEREKELKAAQREKKVLDEAFEQVNNLLRARRGSDGSLNVDVGGSGGGAQGMPGRGTTGGPGPAIGSGGQGDSKGESPASAALATLKRKRDRRLSISVSPAPQVPPQSAPVESLSLPTRLDAGPGPRSANTPGGHPMSASHSHTGHHGSALLPGSAAAAVRANSPLLPSRSGTPTSRQLTGREKRDLISDQLPLQKGRRVLFKQPKDKKEEGEEEVWIVGTIVTCIGGDKNRYTVRDADTETDITYNTTLRSIIPLPDASLPLTSSAHPSNIDDYPKGTQVLALYPETTSFYPAKVLVPPSRSKADAGRKVYRVFFEGDDVQAREVAAGDMVLLPGAN</sequence>
<dbReference type="Pfam" id="PF07039">
    <property type="entry name" value="SGF29_Tudor"/>
    <property type="match status" value="1"/>
</dbReference>
<protein>
    <submittedName>
        <fullName evidence="7">SGF29 tudor-like domain-containing protein</fullName>
    </submittedName>
</protein>
<dbReference type="PANTHER" id="PTHR21539">
    <property type="entry name" value="SAGA-ASSOCIATED FACTOR 29"/>
    <property type="match status" value="1"/>
</dbReference>
<evidence type="ECO:0000256" key="1">
    <source>
        <dbReference type="ARBA" id="ARBA00004123"/>
    </source>
</evidence>
<evidence type="ECO:0000313" key="7">
    <source>
        <dbReference type="EMBL" id="KAI9634812.1"/>
    </source>
</evidence>
<feature type="region of interest" description="Disordered" evidence="5">
    <location>
        <begin position="208"/>
        <end position="233"/>
    </location>
</feature>
<feature type="compositionally biased region" description="Basic and acidic residues" evidence="5">
    <location>
        <begin position="42"/>
        <end position="54"/>
    </location>
</feature>
<dbReference type="Gene3D" id="2.30.30.140">
    <property type="match status" value="2"/>
</dbReference>
<dbReference type="GeneID" id="77728949"/>
<keyword evidence="2" id="KW-0805">Transcription regulation</keyword>
<proteinExistence type="predicted"/>